<gene>
    <name evidence="1" type="ORF">N7U66_17435</name>
</gene>
<evidence type="ECO:0000313" key="2">
    <source>
        <dbReference type="Proteomes" id="UP001164705"/>
    </source>
</evidence>
<dbReference type="Proteomes" id="UP001164705">
    <property type="component" value="Chromosome"/>
</dbReference>
<name>A0A9E8SD40_9FLAO</name>
<keyword evidence="2" id="KW-1185">Reference proteome</keyword>
<reference evidence="1" key="1">
    <citation type="submission" date="2022-11" db="EMBL/GenBank/DDBJ databases">
        <title>Lacinutrix neustonica HL-RS19T sp. nov., isolated from the surface microlayer sample of brackish Lake Shihwa.</title>
        <authorList>
            <person name="Choi J.Y."/>
            <person name="Hwang C.Y."/>
        </authorList>
    </citation>
    <scope>NUCLEOTIDE SEQUENCE</scope>
    <source>
        <strain evidence="1">HL-RS19</strain>
    </source>
</reference>
<dbReference type="AlphaFoldDB" id="A0A9E8SD40"/>
<dbReference type="RefSeq" id="WP_267676284.1">
    <property type="nucleotide sequence ID" value="NZ_CP113088.1"/>
</dbReference>
<evidence type="ECO:0000313" key="1">
    <source>
        <dbReference type="EMBL" id="WAC01686.1"/>
    </source>
</evidence>
<organism evidence="1 2">
    <name type="scientific">Lacinutrix neustonica</name>
    <dbReference type="NCBI Taxonomy" id="2980107"/>
    <lineage>
        <taxon>Bacteria</taxon>
        <taxon>Pseudomonadati</taxon>
        <taxon>Bacteroidota</taxon>
        <taxon>Flavobacteriia</taxon>
        <taxon>Flavobacteriales</taxon>
        <taxon>Flavobacteriaceae</taxon>
        <taxon>Lacinutrix</taxon>
    </lineage>
</organism>
<protein>
    <submittedName>
        <fullName evidence="1">Uncharacterized protein</fullName>
    </submittedName>
</protein>
<accession>A0A9E8SD40</accession>
<sequence>MDNNNNKKDTVTQINEVIESYFSTNTDKDWIPAKDIMPDLIKAGVFTKDQKKVYHFEKYYVL</sequence>
<dbReference type="EMBL" id="CP113088">
    <property type="protein sequence ID" value="WAC01686.1"/>
    <property type="molecule type" value="Genomic_DNA"/>
</dbReference>
<proteinExistence type="predicted"/>
<dbReference type="KEGG" id="lnu:N7U66_17435"/>